<dbReference type="Proteomes" id="UP000563524">
    <property type="component" value="Unassembled WGS sequence"/>
</dbReference>
<comment type="similarity">
    <text evidence="2">Belongs to the FliR/MopE/SpaR family.</text>
</comment>
<protein>
    <submittedName>
        <fullName evidence="8">Flagellar biosynthetic protein FliR</fullName>
    </submittedName>
</protein>
<dbReference type="PANTHER" id="PTHR30065:SF8">
    <property type="entry name" value="FLAGELLAR BIOSYNTHETIC PROTEIN FLIR"/>
    <property type="match status" value="1"/>
</dbReference>
<feature type="transmembrane region" description="Helical" evidence="7">
    <location>
        <begin position="174"/>
        <end position="199"/>
    </location>
</feature>
<feature type="transmembrane region" description="Helical" evidence="7">
    <location>
        <begin position="66"/>
        <end position="84"/>
    </location>
</feature>
<keyword evidence="6 7" id="KW-0472">Membrane</keyword>
<comment type="subcellular location">
    <subcellularLocation>
        <location evidence="1">Cell membrane</location>
        <topology evidence="1">Multi-pass membrane protein</topology>
    </subcellularLocation>
</comment>
<evidence type="ECO:0000256" key="1">
    <source>
        <dbReference type="ARBA" id="ARBA00004651"/>
    </source>
</evidence>
<dbReference type="Pfam" id="PF01311">
    <property type="entry name" value="Bac_export_1"/>
    <property type="match status" value="1"/>
</dbReference>
<keyword evidence="3" id="KW-1003">Cell membrane</keyword>
<dbReference type="PRINTS" id="PR00953">
    <property type="entry name" value="TYPE3IMRPROT"/>
</dbReference>
<sequence length="247" mass="25574">MTGVLGAFVIAALAVFTRLSLMMFLLPGIGERAVPVRVRLITALALMGAILPVVLPASAARADTPILVLIAGEALIGFGLGFSFRVMIHALTIAGVIIAQAINLSQILGAAVTEEATPAVSTLLTLVGAALFVTLDLHVQAVRLLADSYAVFPLGGVPATDGLGEWAMSRTADAFALSVSIALPFVLIGFLYNVVLGLINQAMPQMMVTFVGVPANVLAGLFLLSLCLGAMMTAWLGAMDEAPLGFW</sequence>
<dbReference type="PANTHER" id="PTHR30065">
    <property type="entry name" value="FLAGELLAR BIOSYNTHETIC PROTEIN FLIR"/>
    <property type="match status" value="1"/>
</dbReference>
<evidence type="ECO:0000256" key="4">
    <source>
        <dbReference type="ARBA" id="ARBA00022692"/>
    </source>
</evidence>
<keyword evidence="9" id="KW-1185">Reference proteome</keyword>
<feature type="transmembrane region" description="Helical" evidence="7">
    <location>
        <begin position="91"/>
        <end position="112"/>
    </location>
</feature>
<dbReference type="AlphaFoldDB" id="A0A840I3R7"/>
<dbReference type="RefSeq" id="WP_183818441.1">
    <property type="nucleotide sequence ID" value="NZ_JACHOB010000004.1"/>
</dbReference>
<keyword evidence="5 7" id="KW-1133">Transmembrane helix</keyword>
<keyword evidence="8" id="KW-0282">Flagellum</keyword>
<evidence type="ECO:0000256" key="5">
    <source>
        <dbReference type="ARBA" id="ARBA00022989"/>
    </source>
</evidence>
<keyword evidence="8" id="KW-0966">Cell projection</keyword>
<dbReference type="InterPro" id="IPR002010">
    <property type="entry name" value="T3SS_IM_R"/>
</dbReference>
<evidence type="ECO:0000313" key="9">
    <source>
        <dbReference type="Proteomes" id="UP000563524"/>
    </source>
</evidence>
<comment type="caution">
    <text evidence="8">The sequence shown here is derived from an EMBL/GenBank/DDBJ whole genome shotgun (WGS) entry which is preliminary data.</text>
</comment>
<proteinExistence type="inferred from homology"/>
<dbReference type="GO" id="GO:0005886">
    <property type="term" value="C:plasma membrane"/>
    <property type="evidence" value="ECO:0007669"/>
    <property type="project" value="UniProtKB-SubCell"/>
</dbReference>
<evidence type="ECO:0000256" key="6">
    <source>
        <dbReference type="ARBA" id="ARBA00023136"/>
    </source>
</evidence>
<evidence type="ECO:0000256" key="7">
    <source>
        <dbReference type="SAM" id="Phobius"/>
    </source>
</evidence>
<feature type="transmembrane region" description="Helical" evidence="7">
    <location>
        <begin position="6"/>
        <end position="26"/>
    </location>
</feature>
<name>A0A840I3R7_9PROT</name>
<feature type="transmembrane region" description="Helical" evidence="7">
    <location>
        <begin position="38"/>
        <end position="60"/>
    </location>
</feature>
<accession>A0A840I3R7</accession>
<keyword evidence="8" id="KW-0969">Cilium</keyword>
<keyword evidence="4 7" id="KW-0812">Transmembrane</keyword>
<gene>
    <name evidence="8" type="ORF">GGQ59_002183</name>
</gene>
<dbReference type="EMBL" id="JACHOB010000004">
    <property type="protein sequence ID" value="MBB4659646.1"/>
    <property type="molecule type" value="Genomic_DNA"/>
</dbReference>
<evidence type="ECO:0000256" key="3">
    <source>
        <dbReference type="ARBA" id="ARBA00022475"/>
    </source>
</evidence>
<evidence type="ECO:0000313" key="8">
    <source>
        <dbReference type="EMBL" id="MBB4659646.1"/>
    </source>
</evidence>
<reference evidence="8 9" key="1">
    <citation type="submission" date="2020-08" db="EMBL/GenBank/DDBJ databases">
        <title>Genomic Encyclopedia of Type Strains, Phase IV (KMG-IV): sequencing the most valuable type-strain genomes for metagenomic binning, comparative biology and taxonomic classification.</title>
        <authorList>
            <person name="Goeker M."/>
        </authorList>
    </citation>
    <scope>NUCLEOTIDE SEQUENCE [LARGE SCALE GENOMIC DNA]</scope>
    <source>
        <strain evidence="8 9">DSM 102850</strain>
    </source>
</reference>
<feature type="transmembrane region" description="Helical" evidence="7">
    <location>
        <begin position="211"/>
        <end position="238"/>
    </location>
</feature>
<dbReference type="GO" id="GO:0006605">
    <property type="term" value="P:protein targeting"/>
    <property type="evidence" value="ECO:0007669"/>
    <property type="project" value="InterPro"/>
</dbReference>
<evidence type="ECO:0000256" key="2">
    <source>
        <dbReference type="ARBA" id="ARBA00009772"/>
    </source>
</evidence>
<organism evidence="8 9">
    <name type="scientific">Parvularcula dongshanensis</name>
    <dbReference type="NCBI Taxonomy" id="1173995"/>
    <lineage>
        <taxon>Bacteria</taxon>
        <taxon>Pseudomonadati</taxon>
        <taxon>Pseudomonadota</taxon>
        <taxon>Alphaproteobacteria</taxon>
        <taxon>Parvularculales</taxon>
        <taxon>Parvularculaceae</taxon>
        <taxon>Parvularcula</taxon>
    </lineage>
</organism>